<dbReference type="GO" id="GO:0016829">
    <property type="term" value="F:lyase activity"/>
    <property type="evidence" value="ECO:0007669"/>
    <property type="project" value="UniProtKB-KW"/>
</dbReference>
<accession>A0ABW6SEG4</accession>
<proteinExistence type="inferred from homology"/>
<evidence type="ECO:0000256" key="1">
    <source>
        <dbReference type="ARBA" id="ARBA00005568"/>
    </source>
</evidence>
<keyword evidence="2" id="KW-0479">Metal-binding</keyword>
<evidence type="ECO:0000313" key="6">
    <source>
        <dbReference type="Proteomes" id="UP001601992"/>
    </source>
</evidence>
<dbReference type="PANTHER" id="PTHR30502">
    <property type="entry name" value="2-KETO-3-DEOXY-L-RHAMNONATE ALDOLASE"/>
    <property type="match status" value="1"/>
</dbReference>
<comment type="caution">
    <text evidence="5">The sequence shown here is derived from an EMBL/GenBank/DDBJ whole genome shotgun (WGS) entry which is preliminary data.</text>
</comment>
<keyword evidence="6" id="KW-1185">Reference proteome</keyword>
<dbReference type="EMBL" id="JBIAQY010000021">
    <property type="protein sequence ID" value="MFF3573770.1"/>
    <property type="molecule type" value="Genomic_DNA"/>
</dbReference>
<organism evidence="5 6">
    <name type="scientific">Nocardia jiangxiensis</name>
    <dbReference type="NCBI Taxonomy" id="282685"/>
    <lineage>
        <taxon>Bacteria</taxon>
        <taxon>Bacillati</taxon>
        <taxon>Actinomycetota</taxon>
        <taxon>Actinomycetes</taxon>
        <taxon>Mycobacteriales</taxon>
        <taxon>Nocardiaceae</taxon>
        <taxon>Nocardia</taxon>
    </lineage>
</organism>
<dbReference type="Proteomes" id="UP001601992">
    <property type="component" value="Unassembled WGS sequence"/>
</dbReference>
<dbReference type="InterPro" id="IPR050251">
    <property type="entry name" value="HpcH-HpaI_aldolase"/>
</dbReference>
<evidence type="ECO:0000313" key="5">
    <source>
        <dbReference type="EMBL" id="MFF3573770.1"/>
    </source>
</evidence>
<feature type="domain" description="HpcH/HpaI aldolase/citrate lyase" evidence="4">
    <location>
        <begin position="27"/>
        <end position="248"/>
    </location>
</feature>
<name>A0ABW6SEG4_9NOCA</name>
<dbReference type="InterPro" id="IPR015813">
    <property type="entry name" value="Pyrv/PenolPyrv_kinase-like_dom"/>
</dbReference>
<evidence type="ECO:0000259" key="4">
    <source>
        <dbReference type="Pfam" id="PF03328"/>
    </source>
</evidence>
<comment type="similarity">
    <text evidence="1">Belongs to the HpcH/HpaI aldolase family.</text>
</comment>
<sequence length="284" mass="30789">MFDTDNRLLAMIDQHQIPLGMQCFTGNRALIEVLGLTGFDFVMLDTEHSPANPRAIEDAILAADIVDLVPLVRVPSCTDDTAIRRAMEAGAQGLFVPEVKSADDVRRVFDAALFPPLGTRGICPATRAARYSYRSFVDYAEWNNRNFLVVPLIEHPAAVDNIDEICALDQVHILAFGPGDLAYAMGEGTNMTDSPKIREAYLKVQAAADRHGVAVMGGPVLDPSVDGCKSALEDGVKVFCLGLDVMGFRRFCEHTVRIAGDSVQGTAYIRPETPAPDFAPHVTG</sequence>
<protein>
    <submittedName>
        <fullName evidence="5">HpcH/HpaI aldolase/citrate lyase family protein</fullName>
    </submittedName>
</protein>
<keyword evidence="3 5" id="KW-0456">Lyase</keyword>
<evidence type="ECO:0000256" key="3">
    <source>
        <dbReference type="ARBA" id="ARBA00023239"/>
    </source>
</evidence>
<dbReference type="SUPFAM" id="SSF51621">
    <property type="entry name" value="Phosphoenolpyruvate/pyruvate domain"/>
    <property type="match status" value="1"/>
</dbReference>
<dbReference type="Gene3D" id="3.20.20.60">
    <property type="entry name" value="Phosphoenolpyruvate-binding domains"/>
    <property type="match status" value="1"/>
</dbReference>
<reference evidence="5 6" key="1">
    <citation type="submission" date="2024-10" db="EMBL/GenBank/DDBJ databases">
        <title>The Natural Products Discovery Center: Release of the First 8490 Sequenced Strains for Exploring Actinobacteria Biosynthetic Diversity.</title>
        <authorList>
            <person name="Kalkreuter E."/>
            <person name="Kautsar S.A."/>
            <person name="Yang D."/>
            <person name="Bader C.D."/>
            <person name="Teijaro C.N."/>
            <person name="Fluegel L."/>
            <person name="Davis C.M."/>
            <person name="Simpson J.R."/>
            <person name="Lauterbach L."/>
            <person name="Steele A.D."/>
            <person name="Gui C."/>
            <person name="Meng S."/>
            <person name="Li G."/>
            <person name="Viehrig K."/>
            <person name="Ye F."/>
            <person name="Su P."/>
            <person name="Kiefer A.F."/>
            <person name="Nichols A."/>
            <person name="Cepeda A.J."/>
            <person name="Yan W."/>
            <person name="Fan B."/>
            <person name="Jiang Y."/>
            <person name="Adhikari A."/>
            <person name="Zheng C.-J."/>
            <person name="Schuster L."/>
            <person name="Cowan T.M."/>
            <person name="Smanski M.J."/>
            <person name="Chevrette M.G."/>
            <person name="De Carvalho L.P.S."/>
            <person name="Shen B."/>
        </authorList>
    </citation>
    <scope>NUCLEOTIDE SEQUENCE [LARGE SCALE GENOMIC DNA]</scope>
    <source>
        <strain evidence="5 6">NPDC002593</strain>
    </source>
</reference>
<evidence type="ECO:0000256" key="2">
    <source>
        <dbReference type="ARBA" id="ARBA00022723"/>
    </source>
</evidence>
<dbReference type="Pfam" id="PF03328">
    <property type="entry name" value="HpcH_HpaI"/>
    <property type="match status" value="1"/>
</dbReference>
<dbReference type="PANTHER" id="PTHR30502:SF0">
    <property type="entry name" value="PHOSPHOENOLPYRUVATE CARBOXYLASE FAMILY PROTEIN"/>
    <property type="match status" value="1"/>
</dbReference>
<dbReference type="RefSeq" id="WP_387406546.1">
    <property type="nucleotide sequence ID" value="NZ_JBIAQY010000021.1"/>
</dbReference>
<dbReference type="InterPro" id="IPR005000">
    <property type="entry name" value="Aldolase/citrate-lyase_domain"/>
</dbReference>
<dbReference type="InterPro" id="IPR040442">
    <property type="entry name" value="Pyrv_kinase-like_dom_sf"/>
</dbReference>
<gene>
    <name evidence="5" type="ORF">ACFYXQ_39045</name>
</gene>